<dbReference type="GO" id="GO:0000724">
    <property type="term" value="P:double-strand break repair via homologous recombination"/>
    <property type="evidence" value="ECO:0007669"/>
    <property type="project" value="TreeGrafter"/>
</dbReference>
<accession>A0A3M7L0T7</accession>
<dbReference type="EMBL" id="QOKY01000151">
    <property type="protein sequence ID" value="RMZ56217.1"/>
    <property type="molecule type" value="Genomic_DNA"/>
</dbReference>
<proteinExistence type="predicted"/>
<organism evidence="1 2">
    <name type="scientific">Auxenochlorella protothecoides</name>
    <name type="common">Green microalga</name>
    <name type="synonym">Chlorella protothecoides</name>
    <dbReference type="NCBI Taxonomy" id="3075"/>
    <lineage>
        <taxon>Eukaryota</taxon>
        <taxon>Viridiplantae</taxon>
        <taxon>Chlorophyta</taxon>
        <taxon>core chlorophytes</taxon>
        <taxon>Trebouxiophyceae</taxon>
        <taxon>Chlorellales</taxon>
        <taxon>Chlorellaceae</taxon>
        <taxon>Auxenochlorella</taxon>
    </lineage>
</organism>
<dbReference type="SUPFAM" id="SSF48452">
    <property type="entry name" value="TPR-like"/>
    <property type="match status" value="1"/>
</dbReference>
<dbReference type="GO" id="GO:0030915">
    <property type="term" value="C:Smc5-Smc6 complex"/>
    <property type="evidence" value="ECO:0007669"/>
    <property type="project" value="InterPro"/>
</dbReference>
<dbReference type="PANTHER" id="PTHR20973">
    <property type="entry name" value="NON-SMC ELEMENT 1-RELATED"/>
    <property type="match status" value="1"/>
</dbReference>
<dbReference type="PANTHER" id="PTHR20973:SF0">
    <property type="entry name" value="NON-STRUCTURAL MAINTENANCE OF CHROMOSOMES ELEMENT 1 HOMOLOG"/>
    <property type="match status" value="1"/>
</dbReference>
<sequence>AILHYYLSDYSSAEAALQAAQNLPTPAHRVQRDFLATEVALARRLAVSARARLHTERAWLGVASEGPGVGRSGAASAECSTQPEPGLDLHAVHALHEVRASLRERDTAAPGVLESMLADIAALDPGESEAAEVLTCQASALAGRATQALEPAGPSSESPAIRVALGCGALTCGRPNTAALHFTEALRGCSAAPVPTDAPGGSQPSLPETATRQAACPDALSGAGLAHLQAGRHGLAARCFAGAAQRAQRAPWPWIRLAECAMREEVFRRPLLDALALPPRRPWAWPEEGSELSPGEQRKLLEGWDIGPPDLSANTTAAYLGHARFLIRRRKEEQAGEGVPDQRYFEFIAKINLDISFAGFELRRLLFTVDNQYYLGYVNRLADEQSKKAHPYSDKDGRPSLSHTSYFKHLIQQIAAASNHAEGPGYLTTGEALNMPLGGFGATQASQGGTVPQRLAVGEREASLQRFLEDGWLAEFPQVPGSFTLGVRTLLELPGWILEAEELPETTRQVLERCRA</sequence>
<dbReference type="InterPro" id="IPR036388">
    <property type="entry name" value="WH-like_DNA-bd_sf"/>
</dbReference>
<dbReference type="Proteomes" id="UP000279271">
    <property type="component" value="Unassembled WGS sequence"/>
</dbReference>
<feature type="non-terminal residue" evidence="1">
    <location>
        <position position="1"/>
    </location>
</feature>
<dbReference type="GO" id="GO:0005634">
    <property type="term" value="C:nucleus"/>
    <property type="evidence" value="ECO:0007669"/>
    <property type="project" value="TreeGrafter"/>
</dbReference>
<dbReference type="InterPro" id="IPR011990">
    <property type="entry name" value="TPR-like_helical_dom_sf"/>
</dbReference>
<dbReference type="InterPro" id="IPR011513">
    <property type="entry name" value="Nse1"/>
</dbReference>
<evidence type="ECO:0000313" key="2">
    <source>
        <dbReference type="Proteomes" id="UP000279271"/>
    </source>
</evidence>
<reference evidence="2" key="1">
    <citation type="journal article" date="2018" name="Algal Res.">
        <title>Characterization of plant carbon substrate utilization by Auxenochlorella protothecoides.</title>
        <authorList>
            <person name="Vogler B.W."/>
            <person name="Starkenburg S.R."/>
            <person name="Sudasinghe N."/>
            <person name="Schambach J.Y."/>
            <person name="Rollin J.A."/>
            <person name="Pattathil S."/>
            <person name="Barry A.N."/>
        </authorList>
    </citation>
    <scope>NUCLEOTIDE SEQUENCE [LARGE SCALE GENOMIC DNA]</scope>
    <source>
        <strain evidence="2">UTEX 25</strain>
    </source>
</reference>
<dbReference type="GO" id="GO:0004842">
    <property type="term" value="F:ubiquitin-protein transferase activity"/>
    <property type="evidence" value="ECO:0007669"/>
    <property type="project" value="TreeGrafter"/>
</dbReference>
<evidence type="ECO:0000313" key="1">
    <source>
        <dbReference type="EMBL" id="RMZ56217.1"/>
    </source>
</evidence>
<dbReference type="Pfam" id="PF07574">
    <property type="entry name" value="SMC_Nse1"/>
    <property type="match status" value="1"/>
</dbReference>
<dbReference type="AlphaFoldDB" id="A0A3M7L0T7"/>
<name>A0A3M7L0T7_AUXPR</name>
<dbReference type="Gene3D" id="1.10.10.10">
    <property type="entry name" value="Winged helix-like DNA-binding domain superfamily/Winged helix DNA-binding domain"/>
    <property type="match status" value="1"/>
</dbReference>
<protein>
    <submittedName>
        <fullName evidence="1">Uncharacterized protein</fullName>
    </submittedName>
</protein>
<gene>
    <name evidence="1" type="ORF">APUTEX25_002407</name>
</gene>
<comment type="caution">
    <text evidence="1">The sequence shown here is derived from an EMBL/GenBank/DDBJ whole genome shotgun (WGS) entry which is preliminary data.</text>
</comment>